<dbReference type="Proteomes" id="UP000024332">
    <property type="component" value="Unassembled WGS sequence"/>
</dbReference>
<sequence>MLDYARRTMESGVEFISFILRNGEYAIFEGEEDKVEIPMPKGVAQVHTHPGICVFSAKDLETADSLFIRGYVTVAVMNPRCLSVIYRRGVYTPEDQEDLKKLMKATSKAKNLDDIKSAYSSFKPPNLIFSNLPV</sequence>
<dbReference type="STRING" id="1160895.CM19_07565"/>
<evidence type="ECO:0000313" key="2">
    <source>
        <dbReference type="Proteomes" id="UP000024332"/>
    </source>
</evidence>
<protein>
    <submittedName>
        <fullName evidence="1">Uncharacterized protein</fullName>
    </submittedName>
</protein>
<gene>
    <name evidence="1" type="ORF">CM19_07565</name>
</gene>
<dbReference type="EMBL" id="JFZT01000044">
    <property type="protein sequence ID" value="EZQ04833.1"/>
    <property type="molecule type" value="Genomic_DNA"/>
</dbReference>
<name>A0A031LPV3_9CREN</name>
<dbReference type="AlphaFoldDB" id="A0A031LPV3"/>
<proteinExistence type="predicted"/>
<dbReference type="OrthoDB" id="36775at2157"/>
<accession>A0A031LPV3</accession>
<reference evidence="1 2" key="1">
    <citation type="submission" date="2014-03" db="EMBL/GenBank/DDBJ databases">
        <title>Draft genome sequence of the novel thermoacidophilic archaea Acidianus copahuensis ALE1 strain, isolated from Copahue volcanic area in Neuquen Argentina.</title>
        <authorList>
            <person name="Urbieta M.S."/>
            <person name="Rascovan N."/>
            <person name="Castro C."/>
            <person name="Revale S."/>
            <person name="Giaveno M.A."/>
            <person name="Vazquez M.P."/>
            <person name="Donati E.R."/>
        </authorList>
    </citation>
    <scope>NUCLEOTIDE SEQUENCE [LARGE SCALE GENOMIC DNA]</scope>
    <source>
        <strain evidence="1 2">ALE1</strain>
    </source>
</reference>
<comment type="caution">
    <text evidence="1">The sequence shown here is derived from an EMBL/GenBank/DDBJ whole genome shotgun (WGS) entry which is preliminary data.</text>
</comment>
<organism evidence="1 2">
    <name type="scientific">Candidatus Acidianus copahuensis</name>
    <dbReference type="NCBI Taxonomy" id="1160895"/>
    <lineage>
        <taxon>Archaea</taxon>
        <taxon>Thermoproteota</taxon>
        <taxon>Thermoprotei</taxon>
        <taxon>Sulfolobales</taxon>
        <taxon>Sulfolobaceae</taxon>
        <taxon>Acidianus</taxon>
    </lineage>
</organism>
<evidence type="ECO:0000313" key="1">
    <source>
        <dbReference type="EMBL" id="EZQ04833.1"/>
    </source>
</evidence>
<keyword evidence="2" id="KW-1185">Reference proteome</keyword>